<feature type="transmembrane region" description="Helical" evidence="8">
    <location>
        <begin position="1422"/>
        <end position="1445"/>
    </location>
</feature>
<protein>
    <submittedName>
        <fullName evidence="10">Guanylyl cyclase</fullName>
    </submittedName>
</protein>
<evidence type="ECO:0000256" key="4">
    <source>
        <dbReference type="ARBA" id="ARBA00022842"/>
    </source>
</evidence>
<evidence type="ECO:0000256" key="5">
    <source>
        <dbReference type="ARBA" id="ARBA00022989"/>
    </source>
</evidence>
<dbReference type="InterPro" id="IPR029787">
    <property type="entry name" value="Nucleotide_cyclase"/>
</dbReference>
<comment type="subcellular location">
    <subcellularLocation>
        <location evidence="1">Membrane</location>
        <topology evidence="1">Multi-pass membrane protein</topology>
    </subcellularLocation>
</comment>
<dbReference type="GO" id="GO:0005886">
    <property type="term" value="C:plasma membrane"/>
    <property type="evidence" value="ECO:0007669"/>
    <property type="project" value="TreeGrafter"/>
</dbReference>
<dbReference type="SUPFAM" id="SSF55073">
    <property type="entry name" value="Nucleotide cyclase"/>
    <property type="match status" value="2"/>
</dbReference>
<feature type="transmembrane region" description="Helical" evidence="8">
    <location>
        <begin position="2187"/>
        <end position="2208"/>
    </location>
</feature>
<dbReference type="InterPro" id="IPR023299">
    <property type="entry name" value="ATPase_P-typ_cyto_dom_N"/>
</dbReference>
<feature type="compositionally biased region" description="Polar residues" evidence="7">
    <location>
        <begin position="1955"/>
        <end position="1974"/>
    </location>
</feature>
<dbReference type="Pfam" id="PF16212">
    <property type="entry name" value="PhoLip_ATPase_C"/>
    <property type="match status" value="1"/>
</dbReference>
<dbReference type="SFLD" id="SFLDG00002">
    <property type="entry name" value="C1.7:_P-type_atpase_like"/>
    <property type="match status" value="1"/>
</dbReference>
<dbReference type="GO" id="GO:0140326">
    <property type="term" value="F:ATPase-coupled intramembrane lipid transporter activity"/>
    <property type="evidence" value="ECO:0007669"/>
    <property type="project" value="TreeGrafter"/>
</dbReference>
<reference evidence="10 11" key="1">
    <citation type="submission" date="2021-06" db="EMBL/GenBank/DDBJ databases">
        <title>Genome sequence of Babesia caballi.</title>
        <authorList>
            <person name="Yamagishi J."/>
            <person name="Kidaka T."/>
            <person name="Ochi A."/>
        </authorList>
    </citation>
    <scope>NUCLEOTIDE SEQUENCE [LARGE SCALE GENOMIC DNA]</scope>
    <source>
        <strain evidence="10">USDA-D6B2</strain>
    </source>
</reference>
<dbReference type="GO" id="GO:0046872">
    <property type="term" value="F:metal ion binding"/>
    <property type="evidence" value="ECO:0007669"/>
    <property type="project" value="UniProtKB-KW"/>
</dbReference>
<keyword evidence="11" id="KW-1185">Reference proteome</keyword>
<accession>A0AAV4LPT2</accession>
<feature type="transmembrane region" description="Helical" evidence="8">
    <location>
        <begin position="141"/>
        <end position="165"/>
    </location>
</feature>
<dbReference type="GO" id="GO:0009190">
    <property type="term" value="P:cyclic nucleotide biosynthetic process"/>
    <property type="evidence" value="ECO:0007669"/>
    <property type="project" value="InterPro"/>
</dbReference>
<dbReference type="RefSeq" id="XP_067714000.1">
    <property type="nucleotide sequence ID" value="XM_067857899.1"/>
</dbReference>
<dbReference type="PROSITE" id="PS50125">
    <property type="entry name" value="GUANYLATE_CYCLASE_2"/>
    <property type="match status" value="2"/>
</dbReference>
<dbReference type="InterPro" id="IPR001054">
    <property type="entry name" value="A/G_cyclase"/>
</dbReference>
<feature type="transmembrane region" description="Helical" evidence="8">
    <location>
        <begin position="1006"/>
        <end position="1030"/>
    </location>
</feature>
<dbReference type="InterPro" id="IPR023214">
    <property type="entry name" value="HAD_sf"/>
</dbReference>
<feature type="region of interest" description="Disordered" evidence="7">
    <location>
        <begin position="1814"/>
        <end position="1844"/>
    </location>
</feature>
<comment type="caution">
    <text evidence="10">The sequence shown here is derived from an EMBL/GenBank/DDBJ whole genome shotgun (WGS) entry which is preliminary data.</text>
</comment>
<dbReference type="InterPro" id="IPR018303">
    <property type="entry name" value="ATPase_P-typ_P_site"/>
</dbReference>
<feature type="domain" description="Guanylate cyclase" evidence="9">
    <location>
        <begin position="2264"/>
        <end position="2381"/>
    </location>
</feature>
<name>A0AAV4LPT2_BABCB</name>
<keyword evidence="3" id="KW-0479">Metal-binding</keyword>
<evidence type="ECO:0000256" key="8">
    <source>
        <dbReference type="SAM" id="Phobius"/>
    </source>
</evidence>
<dbReference type="SMART" id="SM00044">
    <property type="entry name" value="CYCc"/>
    <property type="match status" value="2"/>
</dbReference>
<dbReference type="InterPro" id="IPR023298">
    <property type="entry name" value="ATPase_P-typ_TM_dom_sf"/>
</dbReference>
<gene>
    <name evidence="10" type="ORF">BcabD6B2_13640</name>
</gene>
<evidence type="ECO:0000313" key="10">
    <source>
        <dbReference type="EMBL" id="GIX61929.1"/>
    </source>
</evidence>
<dbReference type="PANTHER" id="PTHR24092">
    <property type="entry name" value="PROBABLE PHOSPHOLIPID-TRANSPORTING ATPASE"/>
    <property type="match status" value="1"/>
</dbReference>
<dbReference type="InterPro" id="IPR036412">
    <property type="entry name" value="HAD-like_sf"/>
</dbReference>
<dbReference type="InterPro" id="IPR044492">
    <property type="entry name" value="P_typ_ATPase_HD_dom"/>
</dbReference>
<evidence type="ECO:0000256" key="3">
    <source>
        <dbReference type="ARBA" id="ARBA00022723"/>
    </source>
</evidence>
<feature type="transmembrane region" description="Helical" evidence="8">
    <location>
        <begin position="1457"/>
        <end position="1475"/>
    </location>
</feature>
<keyword evidence="5 8" id="KW-1133">Transmembrane helix</keyword>
<dbReference type="Gene3D" id="3.40.1110.10">
    <property type="entry name" value="Calcium-transporting ATPase, cytoplasmic domain N"/>
    <property type="match status" value="2"/>
</dbReference>
<feature type="transmembrane region" description="Helical" evidence="8">
    <location>
        <begin position="2148"/>
        <end position="2181"/>
    </location>
</feature>
<dbReference type="CDD" id="cd07302">
    <property type="entry name" value="CHD"/>
    <property type="match status" value="2"/>
</dbReference>
<dbReference type="SFLD" id="SFLDF00027">
    <property type="entry name" value="p-type_atpase"/>
    <property type="match status" value="1"/>
</dbReference>
<evidence type="ECO:0000313" key="11">
    <source>
        <dbReference type="Proteomes" id="UP001497744"/>
    </source>
</evidence>
<feature type="transmembrane region" description="Helical" evidence="8">
    <location>
        <begin position="2102"/>
        <end position="2127"/>
    </location>
</feature>
<evidence type="ECO:0000259" key="9">
    <source>
        <dbReference type="PROSITE" id="PS50125"/>
    </source>
</evidence>
<dbReference type="GO" id="GO:0000166">
    <property type="term" value="F:nucleotide binding"/>
    <property type="evidence" value="ECO:0007669"/>
    <property type="project" value="InterPro"/>
</dbReference>
<feature type="region of interest" description="Disordered" evidence="7">
    <location>
        <begin position="553"/>
        <end position="576"/>
    </location>
</feature>
<feature type="transmembrane region" description="Helical" evidence="8">
    <location>
        <begin position="1042"/>
        <end position="1066"/>
    </location>
</feature>
<dbReference type="EMBL" id="BPLF01000001">
    <property type="protein sequence ID" value="GIX61929.1"/>
    <property type="molecule type" value="Genomic_DNA"/>
</dbReference>
<dbReference type="InterPro" id="IPR059000">
    <property type="entry name" value="ATPase_P-type_domA"/>
</dbReference>
<feature type="transmembrane region" description="Helical" evidence="8">
    <location>
        <begin position="1487"/>
        <end position="1512"/>
    </location>
</feature>
<dbReference type="Gene3D" id="3.40.50.1000">
    <property type="entry name" value="HAD superfamily/HAD-like"/>
    <property type="match status" value="2"/>
</dbReference>
<feature type="transmembrane region" description="Helical" evidence="8">
    <location>
        <begin position="1391"/>
        <end position="1410"/>
    </location>
</feature>
<feature type="transmembrane region" description="Helical" evidence="8">
    <location>
        <begin position="342"/>
        <end position="362"/>
    </location>
</feature>
<evidence type="ECO:0000256" key="7">
    <source>
        <dbReference type="SAM" id="MobiDB-lite"/>
    </source>
</evidence>
<dbReference type="InterPro" id="IPR032630">
    <property type="entry name" value="P_typ_ATPase_c"/>
</dbReference>
<dbReference type="PROSITE" id="PS00154">
    <property type="entry name" value="ATPASE_E1_E2"/>
    <property type="match status" value="1"/>
</dbReference>
<feature type="domain" description="Guanylate cyclase" evidence="9">
    <location>
        <begin position="1601"/>
        <end position="1744"/>
    </location>
</feature>
<dbReference type="Pfam" id="PF00122">
    <property type="entry name" value="E1-E2_ATPase"/>
    <property type="match status" value="1"/>
</dbReference>
<feature type="transmembrane region" description="Helical" evidence="8">
    <location>
        <begin position="1207"/>
        <end position="1228"/>
    </location>
</feature>
<dbReference type="SUPFAM" id="SSF81653">
    <property type="entry name" value="Calcium ATPase, transduction domain A"/>
    <property type="match status" value="1"/>
</dbReference>
<feature type="transmembrane region" description="Helical" evidence="8">
    <location>
        <begin position="1096"/>
        <end position="1114"/>
    </location>
</feature>
<keyword evidence="2 8" id="KW-0812">Transmembrane</keyword>
<feature type="transmembrane region" description="Helical" evidence="8">
    <location>
        <begin position="2069"/>
        <end position="2090"/>
    </location>
</feature>
<organism evidence="10 11">
    <name type="scientific">Babesia caballi</name>
    <dbReference type="NCBI Taxonomy" id="5871"/>
    <lineage>
        <taxon>Eukaryota</taxon>
        <taxon>Sar</taxon>
        <taxon>Alveolata</taxon>
        <taxon>Apicomplexa</taxon>
        <taxon>Aconoidasida</taxon>
        <taxon>Piroplasmida</taxon>
        <taxon>Babesiidae</taxon>
        <taxon>Babesia</taxon>
    </lineage>
</organism>
<dbReference type="SUPFAM" id="SSF81665">
    <property type="entry name" value="Calcium ATPase, transmembrane domain M"/>
    <property type="match status" value="1"/>
</dbReference>
<keyword evidence="4" id="KW-0460">Magnesium</keyword>
<proteinExistence type="predicted"/>
<dbReference type="InterPro" id="IPR008250">
    <property type="entry name" value="ATPase_P-typ_transduc_dom_A_sf"/>
</dbReference>
<dbReference type="SUPFAM" id="SSF56784">
    <property type="entry name" value="HAD-like"/>
    <property type="match status" value="1"/>
</dbReference>
<dbReference type="Pfam" id="PF00211">
    <property type="entry name" value="Guanylate_cyc"/>
    <property type="match status" value="2"/>
</dbReference>
<feature type="transmembrane region" description="Helical" evidence="8">
    <location>
        <begin position="1164"/>
        <end position="1187"/>
    </location>
</feature>
<dbReference type="Gene3D" id="2.70.150.10">
    <property type="entry name" value="Calcium-transporting ATPase, cytoplasmic transduction domain A"/>
    <property type="match status" value="1"/>
</dbReference>
<sequence>MASKGDARTYVPRGLGTQVSFHKGENKRHSGQRPEAKPIITVTNKEELITKRQNLCFGTQLQTEWDTRCLKINPALSEDLHRFAWNEQYMQRWAWPQHALFIFYSNAKRLPYIWGAIILIISFVSPALLRSGSPKLSWYSHAAILTTSFGISFLMNGICAFRRYLVARCIDFKRYHVLEARTTRWKDVRACDLAVGNIVKLSCDDQVPADMIILACSNPDGQVHVDTTFLDGNRDLKVKYCTKDAKVEASIHSFANIRGQIVCDRPSPDLESFTGTLRLKGHPRPRNVYMHNFIMKGSTIRNTGTVYGIVTHAGSDTKIAQNIKKGSHCIKSGSIEGVMNQFTVIIAFIYLLSLLVSMGTRWSMLLESERRKKGAALVIESVLFILIRFSILYGGLVPVTLPAILDVLRWAFSTSFDGHVDYSFLNDGHTKDKGAPNSKDSGAILPLTWTMTPGLLEELGLVDIIFCDKTGTLTSNDLKISFITVGNNTYDASGDRVNLRNEIEGELEKNQRLDQLLKLMCLCNESVPVTSTTSLEMFTSPMRMVTSSSQMLQNIGSRSSDGPLSTPSGNQCTLQPSKSKIHFGNVSYIEPLQSMDFGIRNLGSMRHSAEFSAETTANEGDSAETYPSCTFPNRSNAPHNSLFYRSALKEDECMMDIARDLGYKLVSRSKSQIQIDVRGSFEAWNIIGFNNFNPQRRRMSVVLTRSDQEGSTLFVKGSGETMVHLIRAATEDEHREIAALPVRIEKLTSAGFRVLVCAYRDMTREETRTYQRHFENAEDSVYSSDTLHEEAAILVEKGLTYLGLIVFKDEIQPGVPETLDLLMEAGVRIWMTTGDNRYAAIEAAYSSRLLVYPCRIFDCKLPPSNPDVPLKDGSALYEAFLQQRAEKAPTEQLCLVIDGEDLGDLMATSAMQTYFVNMLCFADVVLACRLNPSQKAEFVKLVKARLTPTPVTLAIGDGLNDIKMMQEAHVGVAVLGSTPDAAVYADFVTTHFAGLRSLLFYQGNTCLQVIGLTIYWSFFKSICLVLPIFYYQGHTDWVGLDLYGSFIQVIFHLIFTVSSVTLCALFDKPLSEPVLTNLPVFYTLCRRRFHVNLLRLSFWILEGVLLSTFCYLSIQTTTLESPIFRGGGTISARAFGLICSLGVLEMANTRLLMEALTRNNFWGVAFMLLSLFAVPPTFLGLCFLFGGRTLKNATSQVFLWQPVYILIPVWISAGALCHVVSTLTYTSVSPNMGNYLKHWVRVQKCQCAEHSNGVAMGKESDASKGERKVVHTATKRKTKHTWCDRLMQKARKEFNPHSLVSLARMIPHARPFRVREGDLTVIPTAHGTAGKKFAEDTMKEEELQKLQSDVNLQNVRASRMIDPLTLRFKDTQLEEDYTLHKRKNHYRTNRIWYRVVFSGIALYYTVGWALDYVLKEYYTQDKLVYTALLPMLVTLFSFFCTIITFSPENFVHHIRKVLGALVCCMLLQSIVDSALTEQQSSLQPLLFPIFTFVILHLTFMYALMANVIFVLCTVKTINTSIHTVPMFIGINMFVAFVGYRLEYNNRKNFLFEFSARNARRKQSELLNTMLPTFVVSKMINARLNEDGIPIGFEASEHATVSILFCDVYQFQNLVAAVEPAILVELLDSLFLAFDRCADQFNATKIETVFETYLAALGLSRGTDPCPYESAANAIDMALAMLEAASQIYYSTSRETLDGSLIEENEALQVKVGINSGRAISGLVGAKKPQYALFGDTVNTASRMKSTGEVGHIHVTDSTYNLVKSDTTLHFDHREIFVKGKGVMTTHLLVSAGGSTYPNFGMRDSYSGLDTSRVNMSDDGGLGEARTGSFDGDTTHGNSGLDGGPPSTNNLLFECLDKGHLLNTVEQARLRATTYTGNTPIGASTYYTDYERACARRLRISAAIGALTEEGVILNDQLGPLRVCSLNSLAAGATHSATTRALECFPFRRRRRRTASKNNVRNPSNVMYSLSSPKQNVRDDDDEVNNRIDGTDLGMGTHEWLNLKFIDKLQEDRYRTNFYQNGAHTNTAEQTLVFFLIICVVQTILEIAFPRSFEDNQHMERLLFMKYTEYWTVRSVYIILVFLVWLLFHFIPSSPNTESNITTWLTFFVNFLFVSAACTFALSNSWAVARSGIYFQYLNVWNQSDSIKFYFYIVVLHHCTGMLFRTCLLVDALFLIVCMTFVSSGSALTSATYVSFFNIPCYICFNLLSAHYKESIDRRAFYSNEKARMIETRVGQMLNDMLPKSVLEEFRNDKLKMSYFHEKMSFLFSDIVGFTLWANSVDASEVVALLQRLFARFDRNSTKFGLYKLCTIGDAYVVVSEPAIEVPSDQEAIANIDGILQMAYSMIRTIQDVREAFNIPGLNMRIGLHYGCSVGGVIGSKRLSDIQVIDRCVRSYVLSSDANESPTL</sequence>
<dbReference type="Proteomes" id="UP001497744">
    <property type="component" value="Unassembled WGS sequence"/>
</dbReference>
<feature type="transmembrane region" description="Helical" evidence="8">
    <location>
        <begin position="1134"/>
        <end position="1152"/>
    </location>
</feature>
<evidence type="ECO:0000256" key="1">
    <source>
        <dbReference type="ARBA" id="ARBA00004141"/>
    </source>
</evidence>
<dbReference type="Pfam" id="PF13246">
    <property type="entry name" value="Cation_ATPase"/>
    <property type="match status" value="1"/>
</dbReference>
<dbReference type="GO" id="GO:0035556">
    <property type="term" value="P:intracellular signal transduction"/>
    <property type="evidence" value="ECO:0007669"/>
    <property type="project" value="InterPro"/>
</dbReference>
<dbReference type="Gene3D" id="3.30.70.1230">
    <property type="entry name" value="Nucleotide cyclase"/>
    <property type="match status" value="2"/>
</dbReference>
<dbReference type="GeneID" id="94193412"/>
<evidence type="ECO:0000256" key="2">
    <source>
        <dbReference type="ARBA" id="ARBA00022692"/>
    </source>
</evidence>
<evidence type="ECO:0000256" key="6">
    <source>
        <dbReference type="ARBA" id="ARBA00023136"/>
    </source>
</evidence>
<dbReference type="GO" id="GO:0045332">
    <property type="term" value="P:phospholipid translocation"/>
    <property type="evidence" value="ECO:0007669"/>
    <property type="project" value="TreeGrafter"/>
</dbReference>
<dbReference type="SFLD" id="SFLDS00003">
    <property type="entry name" value="Haloacid_Dehalogenase"/>
    <property type="match status" value="1"/>
</dbReference>
<feature type="transmembrane region" description="Helical" evidence="8">
    <location>
        <begin position="2030"/>
        <end position="2048"/>
    </location>
</feature>
<feature type="transmembrane region" description="Helical" evidence="8">
    <location>
        <begin position="1524"/>
        <end position="1541"/>
    </location>
</feature>
<dbReference type="PANTHER" id="PTHR24092:SF175">
    <property type="entry name" value="PHOSPHOLIPID-TRANSPORTING ATPASE"/>
    <property type="match status" value="1"/>
</dbReference>
<feature type="transmembrane region" description="Helical" evidence="8">
    <location>
        <begin position="382"/>
        <end position="405"/>
    </location>
</feature>
<feature type="region of interest" description="Disordered" evidence="7">
    <location>
        <begin position="1953"/>
        <end position="1983"/>
    </location>
</feature>
<dbReference type="PRINTS" id="PR00119">
    <property type="entry name" value="CATATPASE"/>
</dbReference>
<feature type="transmembrane region" description="Helical" evidence="8">
    <location>
        <begin position="110"/>
        <end position="129"/>
    </location>
</feature>
<keyword evidence="6 8" id="KW-0472">Membrane</keyword>